<dbReference type="AlphaFoldDB" id="A0A078B6Z3"/>
<dbReference type="Proteomes" id="UP000039865">
    <property type="component" value="Unassembled WGS sequence"/>
</dbReference>
<dbReference type="EMBL" id="CCKQ01018335">
    <property type="protein sequence ID" value="CDW90290.1"/>
    <property type="molecule type" value="Genomic_DNA"/>
</dbReference>
<organism evidence="1 2">
    <name type="scientific">Stylonychia lemnae</name>
    <name type="common">Ciliate</name>
    <dbReference type="NCBI Taxonomy" id="5949"/>
    <lineage>
        <taxon>Eukaryota</taxon>
        <taxon>Sar</taxon>
        <taxon>Alveolata</taxon>
        <taxon>Ciliophora</taxon>
        <taxon>Intramacronucleata</taxon>
        <taxon>Spirotrichea</taxon>
        <taxon>Stichotrichia</taxon>
        <taxon>Sporadotrichida</taxon>
        <taxon>Oxytrichidae</taxon>
        <taxon>Stylonychinae</taxon>
        <taxon>Stylonychia</taxon>
    </lineage>
</organism>
<accession>A0A078B6Z3</accession>
<reference evidence="1 2" key="1">
    <citation type="submission" date="2014-06" db="EMBL/GenBank/DDBJ databases">
        <authorList>
            <person name="Swart Estienne"/>
        </authorList>
    </citation>
    <scope>NUCLEOTIDE SEQUENCE [LARGE SCALE GENOMIC DNA]</scope>
    <source>
        <strain evidence="1 2">130c</strain>
    </source>
</reference>
<evidence type="ECO:0000313" key="2">
    <source>
        <dbReference type="Proteomes" id="UP000039865"/>
    </source>
</evidence>
<keyword evidence="2" id="KW-1185">Reference proteome</keyword>
<name>A0A078B6Z3_STYLE</name>
<proteinExistence type="predicted"/>
<evidence type="ECO:0000313" key="1">
    <source>
        <dbReference type="EMBL" id="CDW90290.1"/>
    </source>
</evidence>
<gene>
    <name evidence="1" type="primary">Contig10917.g11667</name>
    <name evidence="1" type="ORF">STYLEM_19432</name>
</gene>
<sequence length="237" mass="27581">MKRRLRLECQQHREIVHTPLLYDTSMLPHWMQLLMKMSLKFQQRKLQAYSKNQKESQMQFIKQLQVLSQKRSQLNKYPTIQDCSQTYQKSLDSLLCESQKNKKRVPGSKCTKYSFAYFEESSSQPVITNILSENNMAEDIQTQAIIINVLEVFKQSPASLYQFAPYDQLRKVSRAPFIPYITANGIKLRKRFPRTIPFSSCVDLVTPIIYTLIISGRNIKNIAQTEGIASQDISLNF</sequence>
<protein>
    <submittedName>
        <fullName evidence="1">Uncharacterized protein</fullName>
    </submittedName>
</protein>
<dbReference type="InParanoid" id="A0A078B6Z3"/>